<protein>
    <submittedName>
        <fullName evidence="1">Uncharacterized protein</fullName>
    </submittedName>
</protein>
<keyword evidence="2" id="KW-1185">Reference proteome</keyword>
<dbReference type="KEGG" id="naq:D0T90_08005"/>
<reference evidence="1 2" key="1">
    <citation type="submission" date="2018-08" db="EMBL/GenBank/DDBJ databases">
        <title>Neisseria animalis ATCC 49930 complete genome.</title>
        <authorList>
            <person name="Veseli I.A."/>
            <person name="Mascarenhas dos Santos A.C."/>
            <person name="Buttler R."/>
            <person name="Pombert J.-F."/>
        </authorList>
    </citation>
    <scope>NUCLEOTIDE SEQUENCE [LARGE SCALE GENOMIC DNA]</scope>
    <source>
        <strain evidence="1 2">ATCC 49930</strain>
    </source>
</reference>
<evidence type="ECO:0000313" key="1">
    <source>
        <dbReference type="EMBL" id="QEY24420.1"/>
    </source>
</evidence>
<dbReference type="EMBL" id="CP031699">
    <property type="protein sequence ID" value="QEY24420.1"/>
    <property type="molecule type" value="Genomic_DNA"/>
</dbReference>
<dbReference type="Proteomes" id="UP000325536">
    <property type="component" value="Chromosome"/>
</dbReference>
<organism evidence="1 2">
    <name type="scientific">Neisseria animalis</name>
    <dbReference type="NCBI Taxonomy" id="492"/>
    <lineage>
        <taxon>Bacteria</taxon>
        <taxon>Pseudomonadati</taxon>
        <taxon>Pseudomonadota</taxon>
        <taxon>Betaproteobacteria</taxon>
        <taxon>Neisseriales</taxon>
        <taxon>Neisseriaceae</taxon>
        <taxon>Neisseria</taxon>
    </lineage>
</organism>
<accession>A0A5P3MSJ8</accession>
<name>A0A5P3MSJ8_NEIAN</name>
<sequence length="59" mass="6908">MEKSACADLCLYACVYLTVYRGFGIVRKMLFLERFGSWKRKGCYRLGLKFLQTALYVVK</sequence>
<dbReference type="AlphaFoldDB" id="A0A5P3MSJ8"/>
<evidence type="ECO:0000313" key="2">
    <source>
        <dbReference type="Proteomes" id="UP000325536"/>
    </source>
</evidence>
<proteinExistence type="predicted"/>
<gene>
    <name evidence="1" type="ORF">D0T90_08005</name>
</gene>